<evidence type="ECO:0000256" key="6">
    <source>
        <dbReference type="ARBA" id="ARBA00023136"/>
    </source>
</evidence>
<dbReference type="PANTHER" id="PTHR23522">
    <property type="entry name" value="BLL5896 PROTEIN"/>
    <property type="match status" value="1"/>
</dbReference>
<feature type="transmembrane region" description="Helical" evidence="7">
    <location>
        <begin position="342"/>
        <end position="365"/>
    </location>
</feature>
<dbReference type="InterPro" id="IPR036259">
    <property type="entry name" value="MFS_trans_sf"/>
</dbReference>
<comment type="caution">
    <text evidence="8">The sequence shown here is derived from an EMBL/GenBank/DDBJ whole genome shotgun (WGS) entry which is preliminary data.</text>
</comment>
<feature type="transmembrane region" description="Helical" evidence="7">
    <location>
        <begin position="306"/>
        <end position="330"/>
    </location>
</feature>
<keyword evidence="9" id="KW-1185">Reference proteome</keyword>
<keyword evidence="5 7" id="KW-1133">Transmembrane helix</keyword>
<dbReference type="GO" id="GO:0005886">
    <property type="term" value="C:plasma membrane"/>
    <property type="evidence" value="ECO:0007669"/>
    <property type="project" value="UniProtKB-SubCell"/>
</dbReference>
<dbReference type="GO" id="GO:0015212">
    <property type="term" value="F:cytidine transmembrane transporter activity"/>
    <property type="evidence" value="ECO:0007669"/>
    <property type="project" value="TreeGrafter"/>
</dbReference>
<accession>A0AA37V0G1</accession>
<evidence type="ECO:0000256" key="1">
    <source>
        <dbReference type="ARBA" id="ARBA00004651"/>
    </source>
</evidence>
<feature type="transmembrane region" description="Helical" evidence="7">
    <location>
        <begin position="256"/>
        <end position="274"/>
    </location>
</feature>
<feature type="transmembrane region" description="Helical" evidence="7">
    <location>
        <begin position="143"/>
        <end position="162"/>
    </location>
</feature>
<feature type="transmembrane region" description="Helical" evidence="7">
    <location>
        <begin position="21"/>
        <end position="42"/>
    </location>
</feature>
<sequence>MSAAAAPVRGGGGAIRTRLSVMMFVQYFIYGSWLVTLGTFLGNVLRASGKEIGFAYMMPALAAIVSPFIVGMIADRFFATEKMLAALHLVGAALLYVATLQDGFSGFALYFGLYTLCYMPTLALTNSLSFANMGDPGREFPRIRVLGTIGFIAVGWVIGLLGADATAMPLRIGAGASVLMALYALTLPHTPPQAAGKPFSARDVLGLDALALMKDRSFAVFVLGSFLLCIPLQFYYAFTNPFLNEIGVAGAAAKMTLGQMSEIGFMLLMPFFFARLGVKKMLLIGMAAWTARYVLFSQGNATSGMWMLYLGLLLHGVCYDFFFVTGQIYVDQQADVSIRAAAQGFITLVTLGLGQAIGSWLSGVVVDANTVAGAAGAVTHDWTSIWLVPAAGALVVLVIFALLFRPRAQRPGAHVPEAAPASAPA</sequence>
<dbReference type="PANTHER" id="PTHR23522:SF4">
    <property type="entry name" value="NUCLEOSIDE PERMEASE NUPG-RELATED"/>
    <property type="match status" value="1"/>
</dbReference>
<dbReference type="Gene3D" id="1.20.1250.20">
    <property type="entry name" value="MFS general substrate transporter like domains"/>
    <property type="match status" value="2"/>
</dbReference>
<reference evidence="8" key="1">
    <citation type="submission" date="2022-08" db="EMBL/GenBank/DDBJ databases">
        <title>Draft genome sequencing of Roseisolibacter agri AW1220.</title>
        <authorList>
            <person name="Tobiishi Y."/>
            <person name="Tonouchi A."/>
        </authorList>
    </citation>
    <scope>NUCLEOTIDE SEQUENCE</scope>
    <source>
        <strain evidence="8">AW1220</strain>
    </source>
</reference>
<organism evidence="8 9">
    <name type="scientific">Roseisolibacter agri</name>
    <dbReference type="NCBI Taxonomy" id="2014610"/>
    <lineage>
        <taxon>Bacteria</taxon>
        <taxon>Pseudomonadati</taxon>
        <taxon>Gemmatimonadota</taxon>
        <taxon>Gemmatimonadia</taxon>
        <taxon>Gemmatimonadales</taxon>
        <taxon>Gemmatimonadaceae</taxon>
        <taxon>Roseisolibacter</taxon>
    </lineage>
</organism>
<dbReference type="RefSeq" id="WP_284348864.1">
    <property type="nucleotide sequence ID" value="NZ_BRXS01000002.1"/>
</dbReference>
<gene>
    <name evidence="8" type="ORF">rosag_09280</name>
</gene>
<dbReference type="InterPro" id="IPR004740">
    <property type="entry name" value="Nuc_H_symport"/>
</dbReference>
<comment type="subcellular location">
    <subcellularLocation>
        <location evidence="1">Cell membrane</location>
        <topology evidence="1">Multi-pass membrane protein</topology>
    </subcellularLocation>
</comment>
<feature type="transmembrane region" description="Helical" evidence="7">
    <location>
        <begin position="107"/>
        <end position="131"/>
    </location>
</feature>
<evidence type="ECO:0000256" key="7">
    <source>
        <dbReference type="SAM" id="Phobius"/>
    </source>
</evidence>
<keyword evidence="4 7" id="KW-0812">Transmembrane</keyword>
<evidence type="ECO:0000313" key="8">
    <source>
        <dbReference type="EMBL" id="GLC24415.1"/>
    </source>
</evidence>
<protein>
    <submittedName>
        <fullName evidence="8">MFS transporter</fullName>
    </submittedName>
</protein>
<feature type="transmembrane region" description="Helical" evidence="7">
    <location>
        <begin position="83"/>
        <end position="101"/>
    </location>
</feature>
<feature type="transmembrane region" description="Helical" evidence="7">
    <location>
        <begin position="168"/>
        <end position="187"/>
    </location>
</feature>
<evidence type="ECO:0000256" key="5">
    <source>
        <dbReference type="ARBA" id="ARBA00022989"/>
    </source>
</evidence>
<dbReference type="AlphaFoldDB" id="A0AA37V0G1"/>
<dbReference type="SUPFAM" id="SSF103473">
    <property type="entry name" value="MFS general substrate transporter"/>
    <property type="match status" value="1"/>
</dbReference>
<dbReference type="GO" id="GO:0015213">
    <property type="term" value="F:uridine transmembrane transporter activity"/>
    <property type="evidence" value="ECO:0007669"/>
    <property type="project" value="TreeGrafter"/>
</dbReference>
<dbReference type="Pfam" id="PF03825">
    <property type="entry name" value="Nuc_H_symport"/>
    <property type="match status" value="1"/>
</dbReference>
<evidence type="ECO:0000313" key="9">
    <source>
        <dbReference type="Proteomes" id="UP001161325"/>
    </source>
</evidence>
<keyword evidence="6 7" id="KW-0472">Membrane</keyword>
<proteinExistence type="predicted"/>
<dbReference type="Proteomes" id="UP001161325">
    <property type="component" value="Unassembled WGS sequence"/>
</dbReference>
<evidence type="ECO:0000256" key="2">
    <source>
        <dbReference type="ARBA" id="ARBA00022448"/>
    </source>
</evidence>
<feature type="transmembrane region" description="Helical" evidence="7">
    <location>
        <begin position="218"/>
        <end position="236"/>
    </location>
</feature>
<keyword evidence="3" id="KW-1003">Cell membrane</keyword>
<dbReference type="EMBL" id="BRXS01000002">
    <property type="protein sequence ID" value="GLC24415.1"/>
    <property type="molecule type" value="Genomic_DNA"/>
</dbReference>
<feature type="transmembrane region" description="Helical" evidence="7">
    <location>
        <begin position="54"/>
        <end position="74"/>
    </location>
</feature>
<name>A0AA37V0G1_9BACT</name>
<evidence type="ECO:0000256" key="3">
    <source>
        <dbReference type="ARBA" id="ARBA00022475"/>
    </source>
</evidence>
<keyword evidence="2" id="KW-0813">Transport</keyword>
<feature type="transmembrane region" description="Helical" evidence="7">
    <location>
        <begin position="385"/>
        <end position="404"/>
    </location>
</feature>
<evidence type="ECO:0000256" key="4">
    <source>
        <dbReference type="ARBA" id="ARBA00022692"/>
    </source>
</evidence>
<dbReference type="CDD" id="cd06177">
    <property type="entry name" value="MFS_NHS"/>
    <property type="match status" value="1"/>
</dbReference>